<dbReference type="GO" id="GO:0008168">
    <property type="term" value="F:methyltransferase activity"/>
    <property type="evidence" value="ECO:0007669"/>
    <property type="project" value="InterPro"/>
</dbReference>
<dbReference type="PANTHER" id="PTHR31009">
    <property type="entry name" value="S-ADENOSYL-L-METHIONINE:CARBOXYL METHYLTRANSFERASE FAMILY PROTEIN"/>
    <property type="match status" value="1"/>
</dbReference>
<dbReference type="InterPro" id="IPR029063">
    <property type="entry name" value="SAM-dependent_MTases_sf"/>
</dbReference>
<dbReference type="OrthoDB" id="1523883at2759"/>
<gene>
    <name evidence="2" type="ORF">GOP47_0003783</name>
</gene>
<dbReference type="Gene3D" id="3.40.50.150">
    <property type="entry name" value="Vaccinia Virus protein VP39"/>
    <property type="match status" value="1"/>
</dbReference>
<dbReference type="Proteomes" id="UP000886520">
    <property type="component" value="Chromosome 4"/>
</dbReference>
<dbReference type="EMBL" id="JABFUD020000004">
    <property type="protein sequence ID" value="KAI5080600.1"/>
    <property type="molecule type" value="Genomic_DNA"/>
</dbReference>
<evidence type="ECO:0000256" key="1">
    <source>
        <dbReference type="SAM" id="MobiDB-lite"/>
    </source>
</evidence>
<name>A0A9D4V6Y3_ADICA</name>
<evidence type="ECO:0000313" key="3">
    <source>
        <dbReference type="Proteomes" id="UP000886520"/>
    </source>
</evidence>
<evidence type="ECO:0000313" key="2">
    <source>
        <dbReference type="EMBL" id="KAI5080600.1"/>
    </source>
</evidence>
<feature type="region of interest" description="Disordered" evidence="1">
    <location>
        <begin position="1"/>
        <end position="41"/>
    </location>
</feature>
<dbReference type="AlphaFoldDB" id="A0A9D4V6Y3"/>
<reference evidence="2" key="1">
    <citation type="submission" date="2021-01" db="EMBL/GenBank/DDBJ databases">
        <title>Adiantum capillus-veneris genome.</title>
        <authorList>
            <person name="Fang Y."/>
            <person name="Liao Q."/>
        </authorList>
    </citation>
    <scope>NUCLEOTIDE SEQUENCE</scope>
    <source>
        <strain evidence="2">H3</strain>
        <tissue evidence="2">Leaf</tissue>
    </source>
</reference>
<feature type="compositionally biased region" description="Low complexity" evidence="1">
    <location>
        <begin position="30"/>
        <end position="41"/>
    </location>
</feature>
<dbReference type="Pfam" id="PF03492">
    <property type="entry name" value="Methyltransf_7"/>
    <property type="match status" value="1"/>
</dbReference>
<keyword evidence="3" id="KW-1185">Reference proteome</keyword>
<organism evidence="2 3">
    <name type="scientific">Adiantum capillus-veneris</name>
    <name type="common">Maidenhair fern</name>
    <dbReference type="NCBI Taxonomy" id="13818"/>
    <lineage>
        <taxon>Eukaryota</taxon>
        <taxon>Viridiplantae</taxon>
        <taxon>Streptophyta</taxon>
        <taxon>Embryophyta</taxon>
        <taxon>Tracheophyta</taxon>
        <taxon>Polypodiopsida</taxon>
        <taxon>Polypodiidae</taxon>
        <taxon>Polypodiales</taxon>
        <taxon>Pteridineae</taxon>
        <taxon>Pteridaceae</taxon>
        <taxon>Vittarioideae</taxon>
        <taxon>Adiantum</taxon>
    </lineage>
</organism>
<proteinExistence type="predicted"/>
<dbReference type="InterPro" id="IPR005299">
    <property type="entry name" value="MeTrfase_7"/>
</dbReference>
<accession>A0A9D4V6Y3</accession>
<protein>
    <submittedName>
        <fullName evidence="2">Uncharacterized protein</fullName>
    </submittedName>
</protein>
<sequence>MGDLEFERRGIEGHWESPSCASNMAGGNDSPSSSKSAARAAVQAMAMEGSASEDSYAQNSAMQNRNFHAIARPRLEKAIAHLMMHSRREAKGGKQQLAMADLGCSYGRNTIDCALFILQTLRSYIMQRTTAKHNIAEREAEATAREKEDEDEADAEEAAEEEADMEVQYFFSDLPSNDFNALFLALDALQRPRTQNDQQLNHQIRMDGHLKMYAAGVPGSFYGRLFPSGSLDFVVCSYSLHWLSQVFFKIEVML</sequence>
<feature type="compositionally biased region" description="Basic and acidic residues" evidence="1">
    <location>
        <begin position="1"/>
        <end position="15"/>
    </location>
</feature>
<feature type="compositionally biased region" description="Acidic residues" evidence="1">
    <location>
        <begin position="148"/>
        <end position="159"/>
    </location>
</feature>
<dbReference type="SUPFAM" id="SSF53335">
    <property type="entry name" value="S-adenosyl-L-methionine-dependent methyltransferases"/>
    <property type="match status" value="2"/>
</dbReference>
<feature type="region of interest" description="Disordered" evidence="1">
    <location>
        <begin position="139"/>
        <end position="159"/>
    </location>
</feature>
<comment type="caution">
    <text evidence="2">The sequence shown here is derived from an EMBL/GenBank/DDBJ whole genome shotgun (WGS) entry which is preliminary data.</text>
</comment>